<name>A0A350H9N0_UNCW3</name>
<dbReference type="Pfam" id="PF01195">
    <property type="entry name" value="Pept_tRNA_hydro"/>
    <property type="match status" value="1"/>
</dbReference>
<dbReference type="AlphaFoldDB" id="A0A350H9N0"/>
<protein>
    <recommendedName>
        <fullName evidence="1">Peptidyl-tRNA hydrolase</fullName>
    </recommendedName>
</protein>
<dbReference type="SUPFAM" id="SSF53178">
    <property type="entry name" value="Peptidyl-tRNA hydrolase-like"/>
    <property type="match status" value="1"/>
</dbReference>
<evidence type="ECO:0000313" key="3">
    <source>
        <dbReference type="Proteomes" id="UP000264062"/>
    </source>
</evidence>
<dbReference type="EMBL" id="DMZY01000109">
    <property type="protein sequence ID" value="HAV92246.1"/>
    <property type="molecule type" value="Genomic_DNA"/>
</dbReference>
<dbReference type="InterPro" id="IPR001328">
    <property type="entry name" value="Pept_tRNA_hydro"/>
</dbReference>
<dbReference type="PROSITE" id="PS01195">
    <property type="entry name" value="PEPT_TRNA_HYDROL_1"/>
    <property type="match status" value="1"/>
</dbReference>
<sequence length="50" mass="5536">MITFVGLGNIGSKYSNTRHNIGFMALDLFVARHKGSFKPGKGEFFFAIVL</sequence>
<reference evidence="2 3" key="1">
    <citation type="journal article" date="2018" name="Nat. Biotechnol.">
        <title>A standardized bacterial taxonomy based on genome phylogeny substantially revises the tree of life.</title>
        <authorList>
            <person name="Parks D.H."/>
            <person name="Chuvochina M."/>
            <person name="Waite D.W."/>
            <person name="Rinke C."/>
            <person name="Skarshewski A."/>
            <person name="Chaumeil P.A."/>
            <person name="Hugenholtz P."/>
        </authorList>
    </citation>
    <scope>NUCLEOTIDE SEQUENCE [LARGE SCALE GENOMIC DNA]</scope>
    <source>
        <strain evidence="2">UBA9956</strain>
    </source>
</reference>
<evidence type="ECO:0000256" key="1">
    <source>
        <dbReference type="ARBA" id="ARBA00050038"/>
    </source>
</evidence>
<dbReference type="GO" id="GO:0004045">
    <property type="term" value="F:peptidyl-tRNA hydrolase activity"/>
    <property type="evidence" value="ECO:0007669"/>
    <property type="project" value="InterPro"/>
</dbReference>
<organism evidence="2 3">
    <name type="scientific">candidate division WOR-3 bacterium</name>
    <dbReference type="NCBI Taxonomy" id="2052148"/>
    <lineage>
        <taxon>Bacteria</taxon>
        <taxon>Bacteria division WOR-3</taxon>
    </lineage>
</organism>
<gene>
    <name evidence="2" type="ORF">DCW38_03595</name>
</gene>
<accession>A0A350H9N0</accession>
<dbReference type="Proteomes" id="UP000264062">
    <property type="component" value="Unassembled WGS sequence"/>
</dbReference>
<proteinExistence type="predicted"/>
<evidence type="ECO:0000313" key="2">
    <source>
        <dbReference type="EMBL" id="HAV92246.1"/>
    </source>
</evidence>
<dbReference type="InterPro" id="IPR036416">
    <property type="entry name" value="Pept_tRNA_hydro_sf"/>
</dbReference>
<dbReference type="InterPro" id="IPR018171">
    <property type="entry name" value="Pept_tRNA_hydro_CS"/>
</dbReference>
<comment type="caution">
    <text evidence="2">The sequence shown here is derived from an EMBL/GenBank/DDBJ whole genome shotgun (WGS) entry which is preliminary data.</text>
</comment>
<dbReference type="Gene3D" id="3.40.50.1470">
    <property type="entry name" value="Peptidyl-tRNA hydrolase"/>
    <property type="match status" value="1"/>
</dbReference>